<accession>A0A066S0P3</accession>
<keyword evidence="6" id="KW-1185">Reference proteome</keyword>
<dbReference type="Gene3D" id="3.40.630.30">
    <property type="match status" value="1"/>
</dbReference>
<dbReference type="InterPro" id="IPR016181">
    <property type="entry name" value="Acyl_CoA_acyltransferase"/>
</dbReference>
<dbReference type="PANTHER" id="PTHR43792">
    <property type="entry name" value="GNAT FAMILY, PUTATIVE (AFU_ORTHOLOGUE AFUA_3G00765)-RELATED-RELATED"/>
    <property type="match status" value="1"/>
</dbReference>
<evidence type="ECO:0000256" key="3">
    <source>
        <dbReference type="ARBA" id="ARBA00038502"/>
    </source>
</evidence>
<evidence type="ECO:0000256" key="2">
    <source>
        <dbReference type="ARBA" id="ARBA00023315"/>
    </source>
</evidence>
<keyword evidence="1" id="KW-0808">Transferase</keyword>
<dbReference type="Proteomes" id="UP000027192">
    <property type="component" value="Unassembled WGS sequence"/>
</dbReference>
<gene>
    <name evidence="5" type="ORF">EA58_00145</name>
</gene>
<comment type="caution">
    <text evidence="5">The sequence shown here is derived from an EMBL/GenBank/DDBJ whole genome shotgun (WGS) entry which is preliminary data.</text>
</comment>
<dbReference type="GO" id="GO:0005737">
    <property type="term" value="C:cytoplasm"/>
    <property type="evidence" value="ECO:0007669"/>
    <property type="project" value="TreeGrafter"/>
</dbReference>
<evidence type="ECO:0000259" key="4">
    <source>
        <dbReference type="PROSITE" id="PS51186"/>
    </source>
</evidence>
<protein>
    <recommendedName>
        <fullName evidence="4">N-acetyltransferase domain-containing protein</fullName>
    </recommendedName>
</protein>
<comment type="similarity">
    <text evidence="3">Belongs to the acetyltransferase family. RimJ subfamily.</text>
</comment>
<dbReference type="GO" id="GO:0008999">
    <property type="term" value="F:protein-N-terminal-alanine acetyltransferase activity"/>
    <property type="evidence" value="ECO:0007669"/>
    <property type="project" value="TreeGrafter"/>
</dbReference>
<dbReference type="InterPro" id="IPR051531">
    <property type="entry name" value="N-acetyltransferase"/>
</dbReference>
<evidence type="ECO:0000313" key="5">
    <source>
        <dbReference type="EMBL" id="KDM93532.1"/>
    </source>
</evidence>
<dbReference type="Pfam" id="PF13302">
    <property type="entry name" value="Acetyltransf_3"/>
    <property type="match status" value="1"/>
</dbReference>
<evidence type="ECO:0000313" key="6">
    <source>
        <dbReference type="Proteomes" id="UP000027192"/>
    </source>
</evidence>
<dbReference type="EMBL" id="JMIB01000001">
    <property type="protein sequence ID" value="KDM93532.1"/>
    <property type="molecule type" value="Genomic_DNA"/>
</dbReference>
<evidence type="ECO:0000256" key="1">
    <source>
        <dbReference type="ARBA" id="ARBA00022679"/>
    </source>
</evidence>
<reference evidence="5 6" key="1">
    <citation type="submission" date="2014-04" db="EMBL/GenBank/DDBJ databases">
        <title>Draft genome sequence of Photobacterium halotolerans S2753: a solonamide, ngercheumicin and holomycin producer.</title>
        <authorList>
            <person name="Machado H.R."/>
            <person name="Gram L."/>
        </authorList>
    </citation>
    <scope>NUCLEOTIDE SEQUENCE [LARGE SCALE GENOMIC DNA]</scope>
    <source>
        <strain evidence="5 6">S2753</strain>
    </source>
</reference>
<organism evidence="5 6">
    <name type="scientific">Photobacterium galatheae</name>
    <dbReference type="NCBI Taxonomy" id="1654360"/>
    <lineage>
        <taxon>Bacteria</taxon>
        <taxon>Pseudomonadati</taxon>
        <taxon>Pseudomonadota</taxon>
        <taxon>Gammaproteobacteria</taxon>
        <taxon>Vibrionales</taxon>
        <taxon>Vibrionaceae</taxon>
        <taxon>Photobacterium</taxon>
    </lineage>
</organism>
<dbReference type="SUPFAM" id="SSF55729">
    <property type="entry name" value="Acyl-CoA N-acyltransferases (Nat)"/>
    <property type="match status" value="1"/>
</dbReference>
<keyword evidence="2" id="KW-0012">Acyltransferase</keyword>
<dbReference type="PANTHER" id="PTHR43792:SF8">
    <property type="entry name" value="[RIBOSOMAL PROTEIN US5]-ALANINE N-ACETYLTRANSFERASE"/>
    <property type="match status" value="1"/>
</dbReference>
<name>A0A066S0P3_9GAMM</name>
<dbReference type="InterPro" id="IPR000182">
    <property type="entry name" value="GNAT_dom"/>
</dbReference>
<dbReference type="STRING" id="1654360.EA58_00145"/>
<dbReference type="AlphaFoldDB" id="A0A066S0P3"/>
<sequence length="166" mass="18549">MKISPLRPEHTEALFVFEQENRDWFEQSVPARPQRYHELVTFRAVIDELLQAQAQGDCLLFVLEENDCIVGRANLVDISASGAEIGYRIGQSYAGQGLATLAVKHLLQVAKQDFNLEKVVASTTMNNLASRRVLEKSGFGVTKEETDAVVLNNEPLTMLHFECDLA</sequence>
<dbReference type="PROSITE" id="PS51186">
    <property type="entry name" value="GNAT"/>
    <property type="match status" value="1"/>
</dbReference>
<feature type="domain" description="N-acetyltransferase" evidence="4">
    <location>
        <begin position="1"/>
        <end position="166"/>
    </location>
</feature>
<proteinExistence type="inferred from homology"/>